<evidence type="ECO:0000256" key="6">
    <source>
        <dbReference type="ARBA" id="ARBA00023242"/>
    </source>
</evidence>
<dbReference type="InterPro" id="IPR006909">
    <property type="entry name" value="Rad21/Rec8_C_eu"/>
</dbReference>
<dbReference type="AlphaFoldDB" id="A0A498HH00"/>
<evidence type="ECO:0000256" key="3">
    <source>
        <dbReference type="ARBA" id="ARBA00022618"/>
    </source>
</evidence>
<keyword evidence="12" id="KW-1185">Reference proteome</keyword>
<evidence type="ECO:0000313" key="11">
    <source>
        <dbReference type="EMBL" id="RXH69594.1"/>
    </source>
</evidence>
<feature type="region of interest" description="Disordered" evidence="8">
    <location>
        <begin position="618"/>
        <end position="638"/>
    </location>
</feature>
<evidence type="ECO:0000259" key="9">
    <source>
        <dbReference type="Pfam" id="PF04824"/>
    </source>
</evidence>
<dbReference type="InterPro" id="IPR006910">
    <property type="entry name" value="Rad21_Rec8_N"/>
</dbReference>
<gene>
    <name evidence="11" type="ORF">DVH24_037378</name>
</gene>
<name>A0A498HH00_MALDO</name>
<evidence type="ECO:0000256" key="7">
    <source>
        <dbReference type="ARBA" id="ARBA00064543"/>
    </source>
</evidence>
<feature type="compositionally biased region" description="Basic and acidic residues" evidence="8">
    <location>
        <begin position="240"/>
        <end position="256"/>
    </location>
</feature>
<dbReference type="InterPro" id="IPR023093">
    <property type="entry name" value="ScpA-like_C"/>
</dbReference>
<dbReference type="GO" id="GO:0003682">
    <property type="term" value="F:chromatin binding"/>
    <property type="evidence" value="ECO:0007669"/>
    <property type="project" value="TreeGrafter"/>
</dbReference>
<dbReference type="CDD" id="cd21793">
    <property type="entry name" value="Rad21_Rec8_M_AtSYN1-like"/>
    <property type="match status" value="1"/>
</dbReference>
<dbReference type="Gene3D" id="1.10.10.580">
    <property type="entry name" value="Structural maintenance of chromosome 1. Chain E"/>
    <property type="match status" value="1"/>
</dbReference>
<evidence type="ECO:0000256" key="1">
    <source>
        <dbReference type="ARBA" id="ARBA00004123"/>
    </source>
</evidence>
<sequence length="809" mass="91065">MFYSQCLLSRKGPLGAIWVAAYSFKKLKKSQVNQTDISSSVDKILQDEWDAVAYRVLAYLLLGVVRIYSKKVEYLYDDCNEVLVKINKFVVSTKKNAGPDKLRAPYYTVTLPDRFELDAFDLGILEFEDVSGGNVVSHEDITLKGIVSMIPNTILLHDMKQIVHMEEDNFIQEWYYDYEEFDACDTPVKDVLSSHWLDFDMELRASSSGAKSAPVMEEFHENRLSQEECVDLERFCGVEDEPPRQVKSSGEGKETNGEQLKVPDIALLGDAIREEANLAEKLEDHRLSHEGLNLETFDGTEREPSHHVRTSSEDHQIDREEVMEPELVQPESQTCPSIVQDHNLITVEAGMEKLQSCTVSQEDYMDIDTFNGVKQPRELVCPFGEANHNDGEPKKLPEMISPDSKERQIIMQEDPDPLSVSCDGTPGVKIPDAGVTVPKFMVVHTPASKEFARFSKKRKCVMDDMTVLPNEIIRKSINDASDLVSKRKKVPQTALAVWKASRIANLCCDFSEPLIPGNFLSLFTLRFTSCQIVANYIFSAAVSRELISLVCKKKLKITVPAKPVAPPEKLDAPESPSVVRSEQIEIAPETPILRSQAMKSFGSPKSPDAADMDIVTPETSGRVEKEEPPLDSEQAAPSGYAEEVPFMDRDQEHDFNLLNEDIDSYEGVNPQLEGLSARTRIVARYLHRHFPNCKNRGEEEVNLLEVSDGRTKKESARLFYELLVLKTQGYVNVKQDDAYGDILISKRQKWDQTWGDDDMDNRGTSETMYLSPNLLCKSLLEDCNPNRNGLNRAQLGKILNDCNKNGTGG</sequence>
<evidence type="ECO:0000256" key="5">
    <source>
        <dbReference type="ARBA" id="ARBA00022829"/>
    </source>
</evidence>
<dbReference type="PANTHER" id="PTHR12585:SF73">
    <property type="entry name" value="SISTER CHROMATID COHESION 1 PROTEIN 2"/>
    <property type="match status" value="1"/>
</dbReference>
<keyword evidence="3" id="KW-0132">Cell division</keyword>
<dbReference type="FunFam" id="1.10.10.580:FF:000002">
    <property type="entry name" value="Sister chromatid cohesion 1 protein 4"/>
    <property type="match status" value="1"/>
</dbReference>
<dbReference type="GO" id="GO:0005634">
    <property type="term" value="C:nucleus"/>
    <property type="evidence" value="ECO:0007669"/>
    <property type="project" value="UniProtKB-SubCell"/>
</dbReference>
<dbReference type="InterPro" id="IPR039781">
    <property type="entry name" value="Rad21/Rec8-like"/>
</dbReference>
<dbReference type="SUPFAM" id="SSF46785">
    <property type="entry name" value="Winged helix' DNA-binding domain"/>
    <property type="match status" value="1"/>
</dbReference>
<keyword evidence="5" id="KW-0159">Chromosome partition</keyword>
<comment type="subunit">
    <text evidence="7">Component of the cohesin complex.</text>
</comment>
<feature type="region of interest" description="Disordered" evidence="8">
    <location>
        <begin position="240"/>
        <end position="259"/>
    </location>
</feature>
<dbReference type="Proteomes" id="UP000290289">
    <property type="component" value="Chromosome 17"/>
</dbReference>
<keyword evidence="4" id="KW-0131">Cell cycle</keyword>
<comment type="caution">
    <text evidence="11">The sequence shown here is derived from an EMBL/GenBank/DDBJ whole genome shotgun (WGS) entry which is preliminary data.</text>
</comment>
<dbReference type="InterPro" id="IPR036390">
    <property type="entry name" value="WH_DNA-bd_sf"/>
</dbReference>
<protein>
    <recommendedName>
        <fullName evidence="13">Rad21/Rec8-like protein N-terminal domain-containing protein</fullName>
    </recommendedName>
</protein>
<feature type="domain" description="Rad21/Rec8-like protein N-terminal" evidence="10">
    <location>
        <begin position="1"/>
        <end position="94"/>
    </location>
</feature>
<keyword evidence="4" id="KW-0498">Mitosis</keyword>
<keyword evidence="6" id="KW-0539">Nucleus</keyword>
<evidence type="ECO:0008006" key="13">
    <source>
        <dbReference type="Google" id="ProtNLM"/>
    </source>
</evidence>
<dbReference type="GO" id="GO:0051301">
    <property type="term" value="P:cell division"/>
    <property type="evidence" value="ECO:0007669"/>
    <property type="project" value="UniProtKB-KW"/>
</dbReference>
<proteinExistence type="inferred from homology"/>
<evidence type="ECO:0000256" key="8">
    <source>
        <dbReference type="SAM" id="MobiDB-lite"/>
    </source>
</evidence>
<accession>A0A498HH00</accession>
<evidence type="ECO:0000256" key="2">
    <source>
        <dbReference type="ARBA" id="ARBA00009870"/>
    </source>
</evidence>
<dbReference type="GO" id="GO:0008278">
    <property type="term" value="C:cohesin complex"/>
    <property type="evidence" value="ECO:0007669"/>
    <property type="project" value="InterPro"/>
</dbReference>
<comment type="subcellular location">
    <subcellularLocation>
        <location evidence="1">Nucleus</location>
    </subcellularLocation>
</comment>
<comment type="similarity">
    <text evidence="2">Belongs to the rad21 family.</text>
</comment>
<dbReference type="GO" id="GO:0007062">
    <property type="term" value="P:sister chromatid cohesion"/>
    <property type="evidence" value="ECO:0007669"/>
    <property type="project" value="InterPro"/>
</dbReference>
<dbReference type="Pfam" id="PF04825">
    <property type="entry name" value="Rad21_Rec8_N"/>
    <property type="match status" value="1"/>
</dbReference>
<organism evidence="11 12">
    <name type="scientific">Malus domestica</name>
    <name type="common">Apple</name>
    <name type="synonym">Pyrus malus</name>
    <dbReference type="NCBI Taxonomy" id="3750"/>
    <lineage>
        <taxon>Eukaryota</taxon>
        <taxon>Viridiplantae</taxon>
        <taxon>Streptophyta</taxon>
        <taxon>Embryophyta</taxon>
        <taxon>Tracheophyta</taxon>
        <taxon>Spermatophyta</taxon>
        <taxon>Magnoliopsida</taxon>
        <taxon>eudicotyledons</taxon>
        <taxon>Gunneridae</taxon>
        <taxon>Pentapetalae</taxon>
        <taxon>rosids</taxon>
        <taxon>fabids</taxon>
        <taxon>Rosales</taxon>
        <taxon>Rosaceae</taxon>
        <taxon>Amygdaloideae</taxon>
        <taxon>Maleae</taxon>
        <taxon>Malus</taxon>
    </lineage>
</organism>
<dbReference type="Pfam" id="PF04824">
    <property type="entry name" value="Rad21_Rec8"/>
    <property type="match status" value="1"/>
</dbReference>
<dbReference type="STRING" id="3750.A0A498HH00"/>
<evidence type="ECO:0000259" key="10">
    <source>
        <dbReference type="Pfam" id="PF04825"/>
    </source>
</evidence>
<evidence type="ECO:0000256" key="4">
    <source>
        <dbReference type="ARBA" id="ARBA00022776"/>
    </source>
</evidence>
<dbReference type="GO" id="GO:1990414">
    <property type="term" value="P:replication-born double-strand break repair via sister chromatid exchange"/>
    <property type="evidence" value="ECO:0007669"/>
    <property type="project" value="TreeGrafter"/>
</dbReference>
<dbReference type="EMBL" id="RDQH01000343">
    <property type="protein sequence ID" value="RXH69594.1"/>
    <property type="molecule type" value="Genomic_DNA"/>
</dbReference>
<dbReference type="GO" id="GO:0007059">
    <property type="term" value="P:chromosome segregation"/>
    <property type="evidence" value="ECO:0007669"/>
    <property type="project" value="UniProtKB-KW"/>
</dbReference>
<feature type="domain" description="Rad21/Rec8-like protein C-terminal eukaryotic" evidence="9">
    <location>
        <begin position="698"/>
        <end position="747"/>
    </location>
</feature>
<dbReference type="PANTHER" id="PTHR12585">
    <property type="entry name" value="SCC1 / RAD21 FAMILY MEMBER"/>
    <property type="match status" value="1"/>
</dbReference>
<evidence type="ECO:0000313" key="12">
    <source>
        <dbReference type="Proteomes" id="UP000290289"/>
    </source>
</evidence>
<reference evidence="11 12" key="1">
    <citation type="submission" date="2018-10" db="EMBL/GenBank/DDBJ databases">
        <title>A high-quality apple genome assembly.</title>
        <authorList>
            <person name="Hu J."/>
        </authorList>
    </citation>
    <scope>NUCLEOTIDE SEQUENCE [LARGE SCALE GENOMIC DNA]</scope>
    <source>
        <strain evidence="12">cv. HFTH1</strain>
        <tissue evidence="11">Young leaf</tissue>
    </source>
</reference>